<gene>
    <name evidence="1" type="ORF">E5S66_13475</name>
</gene>
<evidence type="ECO:0000313" key="2">
    <source>
        <dbReference type="Proteomes" id="UP000308508"/>
    </source>
</evidence>
<dbReference type="Proteomes" id="UP000308508">
    <property type="component" value="Unassembled WGS sequence"/>
</dbReference>
<organism evidence="1 2">
    <name type="scientific">Thermomonas fusca</name>
    <dbReference type="NCBI Taxonomy" id="215690"/>
    <lineage>
        <taxon>Bacteria</taxon>
        <taxon>Pseudomonadati</taxon>
        <taxon>Pseudomonadota</taxon>
        <taxon>Gammaproteobacteria</taxon>
        <taxon>Lysobacterales</taxon>
        <taxon>Lysobacteraceae</taxon>
        <taxon>Thermomonas</taxon>
    </lineage>
</organism>
<name>A0A5R9PBD9_9GAMM</name>
<proteinExistence type="predicted"/>
<reference evidence="1 2" key="1">
    <citation type="submission" date="2019-04" db="EMBL/GenBank/DDBJ databases">
        <authorList>
            <person name="Grouzdev D.S."/>
            <person name="Nazina T.N."/>
        </authorList>
    </citation>
    <scope>NUCLEOTIDE SEQUENCE [LARGE SCALE GENOMIC DNA]</scope>
    <source>
        <strain evidence="1 2">SHC 3-19</strain>
    </source>
</reference>
<dbReference type="AlphaFoldDB" id="A0A5R9PBD9"/>
<dbReference type="RefSeq" id="WP_138350052.1">
    <property type="nucleotide sequence ID" value="NZ_SROY01000013.1"/>
</dbReference>
<keyword evidence="2" id="KW-1185">Reference proteome</keyword>
<accession>A0A5R9PBD9</accession>
<comment type="caution">
    <text evidence="1">The sequence shown here is derived from an EMBL/GenBank/DDBJ whole genome shotgun (WGS) entry which is preliminary data.</text>
</comment>
<protein>
    <submittedName>
        <fullName evidence="1">DUF2314 domain-containing protein</fullName>
    </submittedName>
</protein>
<dbReference type="EMBL" id="SROY01000013">
    <property type="protein sequence ID" value="TLX20672.1"/>
    <property type="molecule type" value="Genomic_DNA"/>
</dbReference>
<sequence>MIDDGEIAHAESPDKFWIPPLHERQSLEPGSIVKIRFYIRAPNDAGELVDHGERMWVQVKERHGDWYFGALDNDPHCTDSIQAGMPLWFQPRHVIDIDRG</sequence>
<evidence type="ECO:0000313" key="1">
    <source>
        <dbReference type="EMBL" id="TLX20672.1"/>
    </source>
</evidence>